<dbReference type="EMBL" id="CM042059">
    <property type="protein sequence ID" value="KAI3680418.1"/>
    <property type="molecule type" value="Genomic_DNA"/>
</dbReference>
<gene>
    <name evidence="1" type="ORF">L6452_35188</name>
</gene>
<sequence length="81" mass="9399">MTTMLSTKWLRCAKPRFNFVSSQETKQKTRNFGNGGYINKGNKWDGLIQSSLYKDLREYLPPHYRFLPLILQPSFSGLLLG</sequence>
<accession>A0ACB8Y5Q8</accession>
<evidence type="ECO:0000313" key="1">
    <source>
        <dbReference type="EMBL" id="KAI3680418.1"/>
    </source>
</evidence>
<protein>
    <submittedName>
        <fullName evidence="1">Uncharacterized protein</fullName>
    </submittedName>
</protein>
<dbReference type="Proteomes" id="UP001055879">
    <property type="component" value="Linkage Group LG13"/>
</dbReference>
<reference evidence="2" key="1">
    <citation type="journal article" date="2022" name="Mol. Ecol. Resour.">
        <title>The genomes of chicory, endive, great burdock and yacon provide insights into Asteraceae palaeo-polyploidization history and plant inulin production.</title>
        <authorList>
            <person name="Fan W."/>
            <person name="Wang S."/>
            <person name="Wang H."/>
            <person name="Wang A."/>
            <person name="Jiang F."/>
            <person name="Liu H."/>
            <person name="Zhao H."/>
            <person name="Xu D."/>
            <person name="Zhang Y."/>
        </authorList>
    </citation>
    <scope>NUCLEOTIDE SEQUENCE [LARGE SCALE GENOMIC DNA]</scope>
    <source>
        <strain evidence="2">cv. Niubang</strain>
    </source>
</reference>
<proteinExistence type="predicted"/>
<reference evidence="1 2" key="2">
    <citation type="journal article" date="2022" name="Mol. Ecol. Resour.">
        <title>The genomes of chicory, endive, great burdock and yacon provide insights into Asteraceae paleo-polyploidization history and plant inulin production.</title>
        <authorList>
            <person name="Fan W."/>
            <person name="Wang S."/>
            <person name="Wang H."/>
            <person name="Wang A."/>
            <person name="Jiang F."/>
            <person name="Liu H."/>
            <person name="Zhao H."/>
            <person name="Xu D."/>
            <person name="Zhang Y."/>
        </authorList>
    </citation>
    <scope>NUCLEOTIDE SEQUENCE [LARGE SCALE GENOMIC DNA]</scope>
    <source>
        <strain evidence="2">cv. Niubang</strain>
    </source>
</reference>
<evidence type="ECO:0000313" key="2">
    <source>
        <dbReference type="Proteomes" id="UP001055879"/>
    </source>
</evidence>
<keyword evidence="2" id="KW-1185">Reference proteome</keyword>
<comment type="caution">
    <text evidence="1">The sequence shown here is derived from an EMBL/GenBank/DDBJ whole genome shotgun (WGS) entry which is preliminary data.</text>
</comment>
<organism evidence="1 2">
    <name type="scientific">Arctium lappa</name>
    <name type="common">Greater burdock</name>
    <name type="synonym">Lappa major</name>
    <dbReference type="NCBI Taxonomy" id="4217"/>
    <lineage>
        <taxon>Eukaryota</taxon>
        <taxon>Viridiplantae</taxon>
        <taxon>Streptophyta</taxon>
        <taxon>Embryophyta</taxon>
        <taxon>Tracheophyta</taxon>
        <taxon>Spermatophyta</taxon>
        <taxon>Magnoliopsida</taxon>
        <taxon>eudicotyledons</taxon>
        <taxon>Gunneridae</taxon>
        <taxon>Pentapetalae</taxon>
        <taxon>asterids</taxon>
        <taxon>campanulids</taxon>
        <taxon>Asterales</taxon>
        <taxon>Asteraceae</taxon>
        <taxon>Carduoideae</taxon>
        <taxon>Cardueae</taxon>
        <taxon>Arctiinae</taxon>
        <taxon>Arctium</taxon>
    </lineage>
</organism>
<name>A0ACB8Y5Q8_ARCLA</name>